<reference evidence="6" key="1">
    <citation type="submission" date="2021-02" db="EMBL/GenBank/DDBJ databases">
        <authorList>
            <person name="Dougan E. K."/>
            <person name="Rhodes N."/>
            <person name="Thang M."/>
            <person name="Chan C."/>
        </authorList>
    </citation>
    <scope>NUCLEOTIDE SEQUENCE</scope>
</reference>
<protein>
    <recommendedName>
        <fullName evidence="5">EF-hand domain-containing protein</fullName>
    </recommendedName>
</protein>
<evidence type="ECO:0000313" key="7">
    <source>
        <dbReference type="Proteomes" id="UP000626109"/>
    </source>
</evidence>
<dbReference type="InterPro" id="IPR011992">
    <property type="entry name" value="EF-hand-dom_pair"/>
</dbReference>
<feature type="compositionally biased region" description="Basic residues" evidence="4">
    <location>
        <begin position="98"/>
        <end position="110"/>
    </location>
</feature>
<dbReference type="PANTHER" id="PTHR34524:SF6">
    <property type="entry name" value="CALCYPHOSINE LIKE"/>
    <property type="match status" value="1"/>
</dbReference>
<dbReference type="InterPro" id="IPR018247">
    <property type="entry name" value="EF_Hand_1_Ca_BS"/>
</dbReference>
<dbReference type="PANTHER" id="PTHR34524">
    <property type="entry name" value="CALCYPHOSIN"/>
    <property type="match status" value="1"/>
</dbReference>
<feature type="domain" description="EF-hand" evidence="5">
    <location>
        <begin position="167"/>
        <end position="202"/>
    </location>
</feature>
<comment type="caution">
    <text evidence="6">The sequence shown here is derived from an EMBL/GenBank/DDBJ whole genome shotgun (WGS) entry which is preliminary data.</text>
</comment>
<dbReference type="Gene3D" id="1.10.238.10">
    <property type="entry name" value="EF-hand"/>
    <property type="match status" value="2"/>
</dbReference>
<dbReference type="Pfam" id="PF13499">
    <property type="entry name" value="EF-hand_7"/>
    <property type="match status" value="1"/>
</dbReference>
<name>A0A813KJX1_POLGL</name>
<evidence type="ECO:0000313" key="6">
    <source>
        <dbReference type="EMBL" id="CAE8704600.1"/>
    </source>
</evidence>
<evidence type="ECO:0000256" key="2">
    <source>
        <dbReference type="ARBA" id="ARBA00022737"/>
    </source>
</evidence>
<feature type="region of interest" description="Disordered" evidence="4">
    <location>
        <begin position="95"/>
        <end position="115"/>
    </location>
</feature>
<dbReference type="InterPro" id="IPR002048">
    <property type="entry name" value="EF_hand_dom"/>
</dbReference>
<keyword evidence="2" id="KW-0677">Repeat</keyword>
<dbReference type="InterPro" id="IPR051581">
    <property type="entry name" value="Ca-bind"/>
</dbReference>
<evidence type="ECO:0000256" key="3">
    <source>
        <dbReference type="ARBA" id="ARBA00022837"/>
    </source>
</evidence>
<proteinExistence type="predicted"/>
<dbReference type="PROSITE" id="PS00018">
    <property type="entry name" value="EF_HAND_1"/>
    <property type="match status" value="2"/>
</dbReference>
<dbReference type="Proteomes" id="UP000626109">
    <property type="component" value="Unassembled WGS sequence"/>
</dbReference>
<sequence length="327" mass="35877">METKTFEPLHLAHVRVRPRRNDDSFVNEPATSRAGVGKATLLADTPLRQLDEPMWFWTSPSTGVPKQQFLATGAGVRKHIETHAVSADATLDSPCLGSHHHHHKKALRKALRADKAAEQGASASADHLPLGALSLRKAMSVVDDPGVDVAAVPLFQDEVICNSLSKQKIEGLQQLFLHLDVNGEGMLNVKEIEDGLKIVGLCPIPPALLTLIHDMNADRSGVIDYTEFLAETVDVWHFLENDMLWSAFNAFDRNGEGIITMEELKLVFEQDAISSSMGRQTIVEVMTDIFSHGHSKIGIFDLLELLRLSRSSSSSLQGAHASRKSRG</sequence>
<dbReference type="Pfam" id="PF13405">
    <property type="entry name" value="EF-hand_6"/>
    <property type="match status" value="1"/>
</dbReference>
<keyword evidence="1" id="KW-0479">Metal-binding</keyword>
<feature type="domain" description="EF-hand" evidence="5">
    <location>
        <begin position="239"/>
        <end position="274"/>
    </location>
</feature>
<organism evidence="6 7">
    <name type="scientific">Polarella glacialis</name>
    <name type="common">Dinoflagellate</name>
    <dbReference type="NCBI Taxonomy" id="89957"/>
    <lineage>
        <taxon>Eukaryota</taxon>
        <taxon>Sar</taxon>
        <taxon>Alveolata</taxon>
        <taxon>Dinophyceae</taxon>
        <taxon>Suessiales</taxon>
        <taxon>Suessiaceae</taxon>
        <taxon>Polarella</taxon>
    </lineage>
</organism>
<dbReference type="SUPFAM" id="SSF47473">
    <property type="entry name" value="EF-hand"/>
    <property type="match status" value="1"/>
</dbReference>
<dbReference type="EMBL" id="CAJNNW010030820">
    <property type="protein sequence ID" value="CAE8704600.1"/>
    <property type="molecule type" value="Genomic_DNA"/>
</dbReference>
<dbReference type="PROSITE" id="PS50222">
    <property type="entry name" value="EF_HAND_2"/>
    <property type="match status" value="2"/>
</dbReference>
<dbReference type="GO" id="GO:0005509">
    <property type="term" value="F:calcium ion binding"/>
    <property type="evidence" value="ECO:0007669"/>
    <property type="project" value="InterPro"/>
</dbReference>
<evidence type="ECO:0000259" key="5">
    <source>
        <dbReference type="PROSITE" id="PS50222"/>
    </source>
</evidence>
<dbReference type="AlphaFoldDB" id="A0A813KJX1"/>
<gene>
    <name evidence="6" type="ORF">PGLA2088_LOCUS33271</name>
</gene>
<keyword evidence="3" id="KW-0106">Calcium</keyword>
<evidence type="ECO:0000256" key="1">
    <source>
        <dbReference type="ARBA" id="ARBA00022723"/>
    </source>
</evidence>
<accession>A0A813KJX1</accession>
<evidence type="ECO:0000256" key="4">
    <source>
        <dbReference type="SAM" id="MobiDB-lite"/>
    </source>
</evidence>